<keyword evidence="8" id="KW-1185">Reference proteome</keyword>
<feature type="domain" description="Response regulatory" evidence="6">
    <location>
        <begin position="8"/>
        <end position="123"/>
    </location>
</feature>
<dbReference type="InterPro" id="IPR003594">
    <property type="entry name" value="HATPase_dom"/>
</dbReference>
<evidence type="ECO:0000256" key="2">
    <source>
        <dbReference type="ARBA" id="ARBA00012438"/>
    </source>
</evidence>
<gene>
    <name evidence="7" type="ordered locus">Dbac_2855</name>
</gene>
<dbReference type="Pfam" id="PF00072">
    <property type="entry name" value="Response_reg"/>
    <property type="match status" value="1"/>
</dbReference>
<comment type="catalytic activity">
    <reaction evidence="1">
        <text>ATP + protein L-histidine = ADP + protein N-phospho-L-histidine.</text>
        <dbReference type="EC" id="2.7.13.3"/>
    </reaction>
</comment>
<evidence type="ECO:0000313" key="7">
    <source>
        <dbReference type="EMBL" id="ACU90930.1"/>
    </source>
</evidence>
<protein>
    <recommendedName>
        <fullName evidence="2">histidine kinase</fullName>
        <ecNumber evidence="2">2.7.13.3</ecNumber>
    </recommendedName>
</protein>
<dbReference type="CDD" id="cd00082">
    <property type="entry name" value="HisKA"/>
    <property type="match status" value="1"/>
</dbReference>
<dbReference type="Pfam" id="PF02518">
    <property type="entry name" value="HATPase_c"/>
    <property type="match status" value="1"/>
</dbReference>
<feature type="modified residue" description="4-aspartylphosphate" evidence="4">
    <location>
        <position position="56"/>
    </location>
</feature>
<dbReference type="InterPro" id="IPR036097">
    <property type="entry name" value="HisK_dim/P_sf"/>
</dbReference>
<keyword evidence="7" id="KW-0418">Kinase</keyword>
<reference evidence="7 8" key="1">
    <citation type="journal article" date="2009" name="Stand. Genomic Sci.">
        <title>Complete genome sequence of Desulfomicrobium baculatum type strain (X).</title>
        <authorList>
            <person name="Copeland A."/>
            <person name="Spring S."/>
            <person name="Goker M."/>
            <person name="Schneider S."/>
            <person name="Lapidus A."/>
            <person name="Del Rio T.G."/>
            <person name="Tice H."/>
            <person name="Cheng J.F."/>
            <person name="Chen F."/>
            <person name="Nolan M."/>
            <person name="Bruce D."/>
            <person name="Goodwin L."/>
            <person name="Pitluck S."/>
            <person name="Ivanova N."/>
            <person name="Mavrommatis K."/>
            <person name="Ovchinnikova G."/>
            <person name="Pati A."/>
            <person name="Chen A."/>
            <person name="Palaniappan K."/>
            <person name="Land M."/>
            <person name="Hauser L."/>
            <person name="Chang Y.J."/>
            <person name="Jeffries C.C."/>
            <person name="Meincke L."/>
            <person name="Sims D."/>
            <person name="Brettin T."/>
            <person name="Detter J.C."/>
            <person name="Han C."/>
            <person name="Chain P."/>
            <person name="Bristow J."/>
            <person name="Eisen J.A."/>
            <person name="Markowitz V."/>
            <person name="Hugenholtz P."/>
            <person name="Kyrpides N.C."/>
            <person name="Klenk H.P."/>
            <person name="Lucas S."/>
        </authorList>
    </citation>
    <scope>NUCLEOTIDE SEQUENCE [LARGE SCALE GENOMIC DNA]</scope>
    <source>
        <strain evidence="8">DSM 4028 / VKM B-1378 / X</strain>
    </source>
</reference>
<name>C7LUL5_DESBD</name>
<evidence type="ECO:0000256" key="1">
    <source>
        <dbReference type="ARBA" id="ARBA00000085"/>
    </source>
</evidence>
<dbReference type="SMART" id="SM00448">
    <property type="entry name" value="REC"/>
    <property type="match status" value="1"/>
</dbReference>
<dbReference type="SUPFAM" id="SSF47384">
    <property type="entry name" value="Homodimeric domain of signal transducing histidine kinase"/>
    <property type="match status" value="1"/>
</dbReference>
<dbReference type="SUPFAM" id="SSF52172">
    <property type="entry name" value="CheY-like"/>
    <property type="match status" value="1"/>
</dbReference>
<dbReference type="Proteomes" id="UP000002216">
    <property type="component" value="Chromosome"/>
</dbReference>
<proteinExistence type="predicted"/>
<dbReference type="InterPro" id="IPR011006">
    <property type="entry name" value="CheY-like_superfamily"/>
</dbReference>
<dbReference type="Gene3D" id="3.30.565.10">
    <property type="entry name" value="Histidine kinase-like ATPase, C-terminal domain"/>
    <property type="match status" value="1"/>
</dbReference>
<dbReference type="PANTHER" id="PTHR43547">
    <property type="entry name" value="TWO-COMPONENT HISTIDINE KINASE"/>
    <property type="match status" value="1"/>
</dbReference>
<dbReference type="GO" id="GO:0000155">
    <property type="term" value="F:phosphorelay sensor kinase activity"/>
    <property type="evidence" value="ECO:0007669"/>
    <property type="project" value="InterPro"/>
</dbReference>
<evidence type="ECO:0000259" key="6">
    <source>
        <dbReference type="PROSITE" id="PS50110"/>
    </source>
</evidence>
<dbReference type="Gene3D" id="3.40.50.2300">
    <property type="match status" value="1"/>
</dbReference>
<dbReference type="SMART" id="SM00387">
    <property type="entry name" value="HATPase_c"/>
    <property type="match status" value="1"/>
</dbReference>
<dbReference type="InterPro" id="IPR005467">
    <property type="entry name" value="His_kinase_dom"/>
</dbReference>
<dbReference type="HOGENOM" id="CLU_000445_114_72_7"/>
<dbReference type="eggNOG" id="COG0642">
    <property type="taxonomic scope" value="Bacteria"/>
</dbReference>
<dbReference type="KEGG" id="dba:Dbac_2855"/>
<dbReference type="CDD" id="cd00075">
    <property type="entry name" value="HATPase"/>
    <property type="match status" value="1"/>
</dbReference>
<dbReference type="AlphaFoldDB" id="C7LUL5"/>
<keyword evidence="7" id="KW-0808">Transferase</keyword>
<dbReference type="Pfam" id="PF00512">
    <property type="entry name" value="HisKA"/>
    <property type="match status" value="1"/>
</dbReference>
<dbReference type="Gene3D" id="1.10.287.130">
    <property type="match status" value="1"/>
</dbReference>
<dbReference type="PROSITE" id="PS50109">
    <property type="entry name" value="HIS_KIN"/>
    <property type="match status" value="1"/>
</dbReference>
<dbReference type="InterPro" id="IPR001789">
    <property type="entry name" value="Sig_transdc_resp-reg_receiver"/>
</dbReference>
<dbReference type="PANTHER" id="PTHR43547:SF2">
    <property type="entry name" value="HYBRID SIGNAL TRANSDUCTION HISTIDINE KINASE C"/>
    <property type="match status" value="1"/>
</dbReference>
<feature type="domain" description="Histidine kinase" evidence="5">
    <location>
        <begin position="138"/>
        <end position="348"/>
    </location>
</feature>
<dbReference type="STRING" id="525897.Dbac_2855"/>
<dbReference type="SUPFAM" id="SSF55874">
    <property type="entry name" value="ATPase domain of HSP90 chaperone/DNA topoisomerase II/histidine kinase"/>
    <property type="match status" value="1"/>
</dbReference>
<dbReference type="InterPro" id="IPR036890">
    <property type="entry name" value="HATPase_C_sf"/>
</dbReference>
<dbReference type="InterPro" id="IPR003661">
    <property type="entry name" value="HisK_dim/P_dom"/>
</dbReference>
<evidence type="ECO:0000256" key="4">
    <source>
        <dbReference type="PROSITE-ProRule" id="PRU00169"/>
    </source>
</evidence>
<organism evidence="7 8">
    <name type="scientific">Desulfomicrobium baculatum (strain DSM 4028 / VKM B-1378 / X)</name>
    <name type="common">Desulfovibrio baculatus</name>
    <dbReference type="NCBI Taxonomy" id="525897"/>
    <lineage>
        <taxon>Bacteria</taxon>
        <taxon>Pseudomonadati</taxon>
        <taxon>Thermodesulfobacteriota</taxon>
        <taxon>Desulfovibrionia</taxon>
        <taxon>Desulfovibrionales</taxon>
        <taxon>Desulfomicrobiaceae</taxon>
        <taxon>Desulfomicrobium</taxon>
    </lineage>
</organism>
<dbReference type="CDD" id="cd19920">
    <property type="entry name" value="REC_PA4781-like"/>
    <property type="match status" value="1"/>
</dbReference>
<accession>C7LUL5</accession>
<dbReference type="OrthoDB" id="9787818at2"/>
<dbReference type="SMART" id="SM00388">
    <property type="entry name" value="HisKA"/>
    <property type="match status" value="1"/>
</dbReference>
<dbReference type="EC" id="2.7.13.3" evidence="2"/>
<keyword evidence="3 4" id="KW-0597">Phosphoprotein</keyword>
<evidence type="ECO:0000256" key="3">
    <source>
        <dbReference type="ARBA" id="ARBA00022553"/>
    </source>
</evidence>
<dbReference type="eggNOG" id="COG3706">
    <property type="taxonomic scope" value="Bacteria"/>
</dbReference>
<evidence type="ECO:0000313" key="8">
    <source>
        <dbReference type="Proteomes" id="UP000002216"/>
    </source>
</evidence>
<dbReference type="PROSITE" id="PS50110">
    <property type="entry name" value="RESPONSE_REGULATORY"/>
    <property type="match status" value="1"/>
</dbReference>
<sequence length="348" mass="38054">MADQKRSKILVVDDAEVNIDILVEFLGGEYDVVTAASGQRALEIAVTAPPDIILLDVVMPGMDGFEACRRLKSDERTADIPIIFITALDDVAAETTGLALGAIDFITKPFNPGVVRARVANHLALREAARLKEDVERIMRHDLKSPLTTVITLPQLLLMDDNLEEAQRNMLRRIEDAGYTLMAMINLSTTLFRMERDSYELKPEDMDLAAVTRKVLAGFAETAAMRRIELQMLPGGQENIPFQGEELLCHSMLCNLISNALDASTHRETVQVSLNPLAEGGLRIDIVNKGQVPPELGDRFFEKYATSGKTHGLGLGTYSARLIARAHGGDISMESGSGLVTVSVWLPG</sequence>
<evidence type="ECO:0000259" key="5">
    <source>
        <dbReference type="PROSITE" id="PS50109"/>
    </source>
</evidence>
<dbReference type="EMBL" id="CP001629">
    <property type="protein sequence ID" value="ACU90930.1"/>
    <property type="molecule type" value="Genomic_DNA"/>
</dbReference>
<dbReference type="RefSeq" id="WP_015775019.1">
    <property type="nucleotide sequence ID" value="NC_013173.1"/>
</dbReference>